<organism evidence="3 4">
    <name type="scientific">Actinomyces oris</name>
    <dbReference type="NCBI Taxonomy" id="544580"/>
    <lineage>
        <taxon>Bacteria</taxon>
        <taxon>Bacillati</taxon>
        <taxon>Actinomycetota</taxon>
        <taxon>Actinomycetes</taxon>
        <taxon>Actinomycetales</taxon>
        <taxon>Actinomycetaceae</taxon>
        <taxon>Actinomyces</taxon>
    </lineage>
</organism>
<keyword evidence="2" id="KW-0472">Membrane</keyword>
<dbReference type="Proteomes" id="UP000186394">
    <property type="component" value="Unassembled WGS sequence"/>
</dbReference>
<comment type="caution">
    <text evidence="3">The sequence shown here is derived from an EMBL/GenBank/DDBJ whole genome shotgun (WGS) entry which is preliminary data.</text>
</comment>
<dbReference type="OrthoDB" id="3260284at2"/>
<gene>
    <name evidence="3" type="ORF">BKH28_12495</name>
</gene>
<dbReference type="EMBL" id="MSKL01000034">
    <property type="protein sequence ID" value="OLO47206.1"/>
    <property type="molecule type" value="Genomic_DNA"/>
</dbReference>
<evidence type="ECO:0000313" key="4">
    <source>
        <dbReference type="Proteomes" id="UP000186394"/>
    </source>
</evidence>
<feature type="transmembrane region" description="Helical" evidence="2">
    <location>
        <begin position="50"/>
        <end position="68"/>
    </location>
</feature>
<protein>
    <submittedName>
        <fullName evidence="3">Uncharacterized protein</fullName>
    </submittedName>
</protein>
<keyword evidence="2" id="KW-0812">Transmembrane</keyword>
<feature type="compositionally biased region" description="Basic and acidic residues" evidence="1">
    <location>
        <begin position="103"/>
        <end position="112"/>
    </location>
</feature>
<reference evidence="3 4" key="1">
    <citation type="submission" date="2016-12" db="EMBL/GenBank/DDBJ databases">
        <title>Genomic comparison of strains in the 'Actinomyces naeslundii' group.</title>
        <authorList>
            <person name="Mughal S.R."/>
            <person name="Do T."/>
            <person name="Gilbert S.C."/>
            <person name="Witherden E.A."/>
            <person name="Didelot X."/>
            <person name="Beighton D."/>
        </authorList>
    </citation>
    <scope>NUCLEOTIDE SEQUENCE [LARGE SCALE GENOMIC DNA]</scope>
    <source>
        <strain evidence="3 4">P6N</strain>
    </source>
</reference>
<feature type="compositionally biased region" description="Low complexity" evidence="1">
    <location>
        <begin position="133"/>
        <end position="146"/>
    </location>
</feature>
<proteinExistence type="predicted"/>
<name>A0A1Q8VGG6_9ACTO</name>
<keyword evidence="2" id="KW-1133">Transmembrane helix</keyword>
<feature type="compositionally biased region" description="Basic and acidic residues" evidence="1">
    <location>
        <begin position="148"/>
        <end position="171"/>
    </location>
</feature>
<evidence type="ECO:0000313" key="3">
    <source>
        <dbReference type="EMBL" id="OLO47206.1"/>
    </source>
</evidence>
<feature type="region of interest" description="Disordered" evidence="1">
    <location>
        <begin position="96"/>
        <end position="171"/>
    </location>
</feature>
<dbReference type="RefSeq" id="WP_075419115.1">
    <property type="nucleotide sequence ID" value="NZ_MSKL01000034.1"/>
</dbReference>
<sequence>MTSETRKPRMTSAQRYWASMAAIVVATILVAGLLGGTVSLLTGAREGRSSMWGGMVVALVMLAGWTLGTRVRDRKKLDLPLWRRLTEEQAATLKQYHQWSRTGRIDRDDDGPKGAPSGRSGRDRSSRTGGGASSTSPSRMRSPRGTMSKRDRARAADVRRRRQEREGGPSH</sequence>
<evidence type="ECO:0000256" key="2">
    <source>
        <dbReference type="SAM" id="Phobius"/>
    </source>
</evidence>
<dbReference type="AlphaFoldDB" id="A0A1Q8VGG6"/>
<feature type="transmembrane region" description="Helical" evidence="2">
    <location>
        <begin position="21"/>
        <end position="44"/>
    </location>
</feature>
<accession>A0A1Q8VGG6</accession>
<evidence type="ECO:0000256" key="1">
    <source>
        <dbReference type="SAM" id="MobiDB-lite"/>
    </source>
</evidence>